<dbReference type="EMBL" id="CANHGI010000006">
    <property type="protein sequence ID" value="CAI5456031.1"/>
    <property type="molecule type" value="Genomic_DNA"/>
</dbReference>
<feature type="signal peptide" evidence="1">
    <location>
        <begin position="1"/>
        <end position="15"/>
    </location>
</feature>
<sequence length="226" mass="27000">MIVFLLFIFFGPTELCIHLQSKELVIDIKPELIPINQTVKNYIETFICDKLATDVQHSFNLTNRVYQVRKQLCPNNCNCYNPKFAGKSMTFITYYPQFLVVTTMNMILRNSMFYPQYEIKNYLFKKDNVRIFMDEYICDGKDEDTHHYSQKYGVHVVRRRLCTHNCHRIHFEKRTYVVHKIKSRQDKIRIVKTVASRHECGKYVKYKHYRFNVNGNGSNTKNLTVL</sequence>
<name>A0A9P1J3U3_9PELO</name>
<dbReference type="AlphaFoldDB" id="A0A9P1J3U3"/>
<gene>
    <name evidence="2" type="ORF">CAMP_LOCUS18668</name>
</gene>
<feature type="chain" id="PRO_5040473386" evidence="1">
    <location>
        <begin position="16"/>
        <end position="226"/>
    </location>
</feature>
<proteinExistence type="predicted"/>
<comment type="caution">
    <text evidence="2">The sequence shown here is derived from an EMBL/GenBank/DDBJ whole genome shotgun (WGS) entry which is preliminary data.</text>
</comment>
<evidence type="ECO:0000313" key="3">
    <source>
        <dbReference type="Proteomes" id="UP001152747"/>
    </source>
</evidence>
<accession>A0A9P1J3U3</accession>
<protein>
    <submittedName>
        <fullName evidence="2">Uncharacterized protein</fullName>
    </submittedName>
</protein>
<evidence type="ECO:0000256" key="1">
    <source>
        <dbReference type="SAM" id="SignalP"/>
    </source>
</evidence>
<dbReference type="Proteomes" id="UP001152747">
    <property type="component" value="Unassembled WGS sequence"/>
</dbReference>
<evidence type="ECO:0000313" key="2">
    <source>
        <dbReference type="EMBL" id="CAI5456031.1"/>
    </source>
</evidence>
<keyword evidence="3" id="KW-1185">Reference proteome</keyword>
<keyword evidence="1" id="KW-0732">Signal</keyword>
<organism evidence="2 3">
    <name type="scientific">Caenorhabditis angaria</name>
    <dbReference type="NCBI Taxonomy" id="860376"/>
    <lineage>
        <taxon>Eukaryota</taxon>
        <taxon>Metazoa</taxon>
        <taxon>Ecdysozoa</taxon>
        <taxon>Nematoda</taxon>
        <taxon>Chromadorea</taxon>
        <taxon>Rhabditida</taxon>
        <taxon>Rhabditina</taxon>
        <taxon>Rhabditomorpha</taxon>
        <taxon>Rhabditoidea</taxon>
        <taxon>Rhabditidae</taxon>
        <taxon>Peloderinae</taxon>
        <taxon>Caenorhabditis</taxon>
    </lineage>
</organism>
<reference evidence="2" key="1">
    <citation type="submission" date="2022-11" db="EMBL/GenBank/DDBJ databases">
        <authorList>
            <person name="Kikuchi T."/>
        </authorList>
    </citation>
    <scope>NUCLEOTIDE SEQUENCE</scope>
    <source>
        <strain evidence="2">PS1010</strain>
    </source>
</reference>